<feature type="region of interest" description="Disordered" evidence="14">
    <location>
        <begin position="226"/>
        <end position="305"/>
    </location>
</feature>
<dbReference type="InterPro" id="IPR000679">
    <property type="entry name" value="Znf_GATA"/>
</dbReference>
<dbReference type="InterPro" id="IPR013088">
    <property type="entry name" value="Znf_NHR/GATA"/>
</dbReference>
<feature type="domain" description="GATA-type" evidence="15">
    <location>
        <begin position="182"/>
        <end position="247"/>
    </location>
</feature>
<feature type="compositionally biased region" description="Basic residues" evidence="14">
    <location>
        <begin position="246"/>
        <end position="255"/>
    </location>
</feature>
<dbReference type="PRINTS" id="PR00619">
    <property type="entry name" value="GATAZNFINGER"/>
</dbReference>
<protein>
    <recommendedName>
        <fullName evidence="11">Transcription factor GATA-4</fullName>
    </recommendedName>
    <alternativeName>
        <fullName evidence="12">GATA-binding factor 4</fullName>
    </alternativeName>
</protein>
<organism evidence="16 17">
    <name type="scientific">Grus japonensis</name>
    <name type="common">Japanese crane</name>
    <name type="synonym">Red-crowned crane</name>
    <dbReference type="NCBI Taxonomy" id="30415"/>
    <lineage>
        <taxon>Eukaryota</taxon>
        <taxon>Metazoa</taxon>
        <taxon>Chordata</taxon>
        <taxon>Craniata</taxon>
        <taxon>Vertebrata</taxon>
        <taxon>Euteleostomi</taxon>
        <taxon>Archelosauria</taxon>
        <taxon>Archosauria</taxon>
        <taxon>Dinosauria</taxon>
        <taxon>Saurischia</taxon>
        <taxon>Theropoda</taxon>
        <taxon>Coelurosauria</taxon>
        <taxon>Aves</taxon>
        <taxon>Neognathae</taxon>
        <taxon>Neoaves</taxon>
        <taxon>Gruiformes</taxon>
        <taxon>Gruidae</taxon>
        <taxon>Grus</taxon>
    </lineage>
</organism>
<feature type="compositionally biased region" description="Low complexity" evidence="14">
    <location>
        <begin position="50"/>
        <end position="65"/>
    </location>
</feature>
<keyword evidence="8" id="KW-0010">Activator</keyword>
<keyword evidence="2 13" id="KW-0479">Metal-binding</keyword>
<dbReference type="InterPro" id="IPR016375">
    <property type="entry name" value="TF_GATA_4/5/6"/>
</dbReference>
<keyword evidence="3" id="KW-0677">Repeat</keyword>
<evidence type="ECO:0000256" key="2">
    <source>
        <dbReference type="ARBA" id="ARBA00022723"/>
    </source>
</evidence>
<dbReference type="GO" id="GO:0008270">
    <property type="term" value="F:zinc ion binding"/>
    <property type="evidence" value="ECO:0007669"/>
    <property type="project" value="UniProtKB-KW"/>
</dbReference>
<evidence type="ECO:0000256" key="5">
    <source>
        <dbReference type="ARBA" id="ARBA00022833"/>
    </source>
</evidence>
<keyword evidence="5 13" id="KW-0862">Zinc</keyword>
<feature type="compositionally biased region" description="Low complexity" evidence="14">
    <location>
        <begin position="264"/>
        <end position="285"/>
    </location>
</feature>
<comment type="caution">
    <text evidence="16">The sequence shown here is derived from an EMBL/GenBank/DDBJ whole genome shotgun (WGS) entry which is preliminary data.</text>
</comment>
<dbReference type="EMBL" id="BAAFJT010000003">
    <property type="protein sequence ID" value="GAB0185317.1"/>
    <property type="molecule type" value="Genomic_DNA"/>
</dbReference>
<keyword evidence="4 13" id="KW-0863">Zinc-finger</keyword>
<keyword evidence="6" id="KW-0805">Transcription regulation</keyword>
<dbReference type="AlphaFoldDB" id="A0ABC9WLV4"/>
<keyword evidence="17" id="KW-1185">Reference proteome</keyword>
<dbReference type="InterPro" id="IPR039355">
    <property type="entry name" value="Transcription_factor_GATA"/>
</dbReference>
<comment type="subcellular location">
    <subcellularLocation>
        <location evidence="1">Nucleus</location>
    </subcellularLocation>
</comment>
<dbReference type="Proteomes" id="UP001623348">
    <property type="component" value="Unassembled WGS sequence"/>
</dbReference>
<dbReference type="SMART" id="SM00401">
    <property type="entry name" value="ZnF_GATA"/>
    <property type="match status" value="1"/>
</dbReference>
<dbReference type="PROSITE" id="PS50114">
    <property type="entry name" value="GATA_ZN_FINGER_2"/>
    <property type="match status" value="1"/>
</dbReference>
<evidence type="ECO:0000256" key="9">
    <source>
        <dbReference type="ARBA" id="ARBA00023163"/>
    </source>
</evidence>
<dbReference type="CDD" id="cd00202">
    <property type="entry name" value="ZnF_GATA"/>
    <property type="match status" value="1"/>
</dbReference>
<dbReference type="GO" id="GO:0005634">
    <property type="term" value="C:nucleus"/>
    <property type="evidence" value="ECO:0007669"/>
    <property type="project" value="UniProtKB-SubCell"/>
</dbReference>
<dbReference type="PANTHER" id="PTHR10071:SF154">
    <property type="entry name" value="TRANSCRIPTION FACTOR GATA-4"/>
    <property type="match status" value="1"/>
</dbReference>
<evidence type="ECO:0000313" key="17">
    <source>
        <dbReference type="Proteomes" id="UP001623348"/>
    </source>
</evidence>
<evidence type="ECO:0000256" key="6">
    <source>
        <dbReference type="ARBA" id="ARBA00023015"/>
    </source>
</evidence>
<keyword evidence="10" id="KW-0539">Nucleus</keyword>
<dbReference type="PANTHER" id="PTHR10071">
    <property type="entry name" value="TRANSCRIPTION FACTOR GATA FAMILY MEMBER"/>
    <property type="match status" value="1"/>
</dbReference>
<dbReference type="Gene3D" id="3.30.50.10">
    <property type="entry name" value="Erythroid Transcription Factor GATA-1, subunit A"/>
    <property type="match status" value="1"/>
</dbReference>
<dbReference type="FunFam" id="3.30.50.10:FF:000001">
    <property type="entry name" value="GATA transcription factor (GATAd)"/>
    <property type="match status" value="1"/>
</dbReference>
<proteinExistence type="predicted"/>
<gene>
    <name evidence="16" type="ORF">GRJ2_000997000</name>
</gene>
<feature type="zinc finger region" description="GATA-type 1" evidence="13">
    <location>
        <begin position="188"/>
        <end position="212"/>
    </location>
</feature>
<evidence type="ECO:0000256" key="8">
    <source>
        <dbReference type="ARBA" id="ARBA00023159"/>
    </source>
</evidence>
<sequence length="369" mass="39227">MYQSLAMAANPGPPAYEGAGGFMHSAAAASPVYVPTTRVTSMLPSLPYLQSSGSSQQGSPVSSHSIWTQPGAESAAYNPGSSHPPVSPRFSFSTSTPIPATSSREAAAAYSSSLNLSANGREQYSRGFGSSYSSPYPAYMSPEMATTWTSSPFDSPMLHNLQSRGTPAAARHANIAEFFDDYSEGRECVNCGAMSTPLWRRDGTGHYLCNACGLYHKMNGINRPLFKPQRRLVPRPLAMRKEGIQTRKRKPKNLNKTKAPAGPSSSESLTPTTSSTSSSSSATTTEEMRPIKTEPGLSSHYGHHSPISQAFSVSAMSGHGSSIHPAISALKLSPQAYQSAISQSPQTSSKQDSWNSLVLAENHGDIITA</sequence>
<evidence type="ECO:0000256" key="14">
    <source>
        <dbReference type="SAM" id="MobiDB-lite"/>
    </source>
</evidence>
<evidence type="ECO:0000256" key="13">
    <source>
        <dbReference type="PIRSR" id="PIRSR003028-1"/>
    </source>
</evidence>
<evidence type="ECO:0000256" key="7">
    <source>
        <dbReference type="ARBA" id="ARBA00023125"/>
    </source>
</evidence>
<evidence type="ECO:0000256" key="11">
    <source>
        <dbReference type="ARBA" id="ARBA00039930"/>
    </source>
</evidence>
<feature type="region of interest" description="Disordered" evidence="14">
    <location>
        <begin position="50"/>
        <end position="98"/>
    </location>
</feature>
<accession>A0ABC9WLV4</accession>
<keyword evidence="7" id="KW-0238">DNA-binding</keyword>
<dbReference type="PROSITE" id="PS00344">
    <property type="entry name" value="GATA_ZN_FINGER_1"/>
    <property type="match status" value="1"/>
</dbReference>
<reference evidence="16 17" key="1">
    <citation type="submission" date="2024-06" db="EMBL/GenBank/DDBJ databases">
        <title>The draft genome of Grus japonensis, version 3.</title>
        <authorList>
            <person name="Nabeshima K."/>
            <person name="Suzuki S."/>
            <person name="Onuma M."/>
        </authorList>
    </citation>
    <scope>NUCLEOTIDE SEQUENCE [LARGE SCALE GENOMIC DNA]</scope>
    <source>
        <strain evidence="16 17">451A</strain>
    </source>
</reference>
<name>A0ABC9WLV4_GRUJA</name>
<evidence type="ECO:0000256" key="12">
    <source>
        <dbReference type="ARBA" id="ARBA00041505"/>
    </source>
</evidence>
<dbReference type="SUPFAM" id="SSF57716">
    <property type="entry name" value="Glucocorticoid receptor-like (DNA-binding domain)"/>
    <property type="match status" value="1"/>
</dbReference>
<dbReference type="PIRSF" id="PIRSF003028">
    <property type="entry name" value="TF_GATA_4/5/6"/>
    <property type="match status" value="1"/>
</dbReference>
<dbReference type="InterPro" id="IPR008013">
    <property type="entry name" value="GATA_N"/>
</dbReference>
<evidence type="ECO:0000259" key="15">
    <source>
        <dbReference type="PROSITE" id="PS50114"/>
    </source>
</evidence>
<evidence type="ECO:0000256" key="1">
    <source>
        <dbReference type="ARBA" id="ARBA00004123"/>
    </source>
</evidence>
<keyword evidence="9" id="KW-0804">Transcription</keyword>
<dbReference type="Pfam" id="PF05349">
    <property type="entry name" value="GATA-N"/>
    <property type="match status" value="1"/>
</dbReference>
<dbReference type="Pfam" id="PF00320">
    <property type="entry name" value="GATA"/>
    <property type="match status" value="1"/>
</dbReference>
<evidence type="ECO:0000313" key="16">
    <source>
        <dbReference type="EMBL" id="GAB0185317.1"/>
    </source>
</evidence>
<evidence type="ECO:0000256" key="4">
    <source>
        <dbReference type="ARBA" id="ARBA00022771"/>
    </source>
</evidence>
<evidence type="ECO:0000256" key="10">
    <source>
        <dbReference type="ARBA" id="ARBA00023242"/>
    </source>
</evidence>
<evidence type="ECO:0000256" key="3">
    <source>
        <dbReference type="ARBA" id="ARBA00022737"/>
    </source>
</evidence>
<dbReference type="GO" id="GO:0003677">
    <property type="term" value="F:DNA binding"/>
    <property type="evidence" value="ECO:0007669"/>
    <property type="project" value="UniProtKB-KW"/>
</dbReference>